<dbReference type="EMBL" id="LCEQ01000029">
    <property type="protein sequence ID" value="KKS74744.1"/>
    <property type="molecule type" value="Genomic_DNA"/>
</dbReference>
<comment type="caution">
    <text evidence="4">The sequence shown here is derived from an EMBL/GenBank/DDBJ whole genome shotgun (WGS) entry which is preliminary data.</text>
</comment>
<protein>
    <submittedName>
        <fullName evidence="4">Major sperm protein</fullName>
    </submittedName>
</protein>
<feature type="compositionally biased region" description="Polar residues" evidence="2">
    <location>
        <begin position="430"/>
        <end position="440"/>
    </location>
</feature>
<accession>A0A0G1BNF3</accession>
<dbReference type="InterPro" id="IPR036465">
    <property type="entry name" value="vWFA_dom_sf"/>
</dbReference>
<dbReference type="InterPro" id="IPR002035">
    <property type="entry name" value="VWF_A"/>
</dbReference>
<dbReference type="Pfam" id="PF13519">
    <property type="entry name" value="VWA_2"/>
    <property type="match status" value="1"/>
</dbReference>
<sequence length="549" mass="62312">MPQGIKKSIDTLAPNQEYLETLENHSSKKEPDLETYIREFDLDPEALSPEDQFVFYLAKKAHFALDEIRLKRSAVFQDEERDSPIPADNMDVGIVENPEEVASALSSELAMEEIAPELFYKKLLAGETLKREWREKYKRPMPATGDEKQYTHVLLDVSGSMDSKDGRGAMARALAIAFLKKGCDEGAQFLLRPFAGSPGNLLKGEEQHELTDIVRTLLRLSMDDGGTDIQEALERAVADIEADGEFGKADLLLLTDGESKMGENPLGKVDLHTIIVGGDRYSKEVEEWSKTFRRIVPQGEVNLSANEEDVEKSRNALRALKEEFENLTDIKEIENFKQKLRKKKELLEKMKAIAPSQKEQDDKLGELIKEIDDTVNEDSTTTVRKNREIKKQKEREVAQKKKESDDAIKELRKKIAAMQGKNIDEEASVQDENGQQPQDTPQEKGPGGQRKGQGGERQKDAHDSVEQGEQGEDKKNKRDGGDKEKELGSGEERKEPQNPDKKKDSKQEKQKQDDENTESKPYGTGKWRFVQKAYRWVRKHIWKKTGQEG</sequence>
<feature type="domain" description="VWFA" evidence="3">
    <location>
        <begin position="150"/>
        <end position="350"/>
    </location>
</feature>
<gene>
    <name evidence="4" type="ORF">UV48_C0029G0008</name>
</gene>
<feature type="compositionally biased region" description="Basic and acidic residues" evidence="2">
    <location>
        <begin position="453"/>
        <end position="518"/>
    </location>
</feature>
<proteinExistence type="predicted"/>
<dbReference type="Proteomes" id="UP000034563">
    <property type="component" value="Unassembled WGS sequence"/>
</dbReference>
<keyword evidence="1" id="KW-0175">Coiled coil</keyword>
<dbReference type="Gene3D" id="3.40.50.410">
    <property type="entry name" value="von Willebrand factor, type A domain"/>
    <property type="match status" value="1"/>
</dbReference>
<feature type="coiled-coil region" evidence="1">
    <location>
        <begin position="303"/>
        <end position="353"/>
    </location>
</feature>
<name>A0A0G1BNF3_9BACT</name>
<dbReference type="AlphaFoldDB" id="A0A0G1BNF3"/>
<feature type="compositionally biased region" description="Basic and acidic residues" evidence="2">
    <location>
        <begin position="385"/>
        <end position="410"/>
    </location>
</feature>
<evidence type="ECO:0000259" key="3">
    <source>
        <dbReference type="PROSITE" id="PS50234"/>
    </source>
</evidence>
<feature type="region of interest" description="Disordered" evidence="2">
    <location>
        <begin position="377"/>
        <end position="528"/>
    </location>
</feature>
<evidence type="ECO:0000313" key="4">
    <source>
        <dbReference type="EMBL" id="KKS74744.1"/>
    </source>
</evidence>
<dbReference type="PROSITE" id="PS50234">
    <property type="entry name" value="VWFA"/>
    <property type="match status" value="1"/>
</dbReference>
<evidence type="ECO:0000256" key="2">
    <source>
        <dbReference type="SAM" id="MobiDB-lite"/>
    </source>
</evidence>
<evidence type="ECO:0000313" key="5">
    <source>
        <dbReference type="Proteomes" id="UP000034563"/>
    </source>
</evidence>
<reference evidence="4 5" key="1">
    <citation type="journal article" date="2015" name="Nature">
        <title>rRNA introns, odd ribosomes, and small enigmatic genomes across a large radiation of phyla.</title>
        <authorList>
            <person name="Brown C.T."/>
            <person name="Hug L.A."/>
            <person name="Thomas B.C."/>
            <person name="Sharon I."/>
            <person name="Castelle C.J."/>
            <person name="Singh A."/>
            <person name="Wilkins M.J."/>
            <person name="Williams K.H."/>
            <person name="Banfield J.F."/>
        </authorList>
    </citation>
    <scope>NUCLEOTIDE SEQUENCE [LARGE SCALE GENOMIC DNA]</scope>
</reference>
<dbReference type="SUPFAM" id="SSF53300">
    <property type="entry name" value="vWA-like"/>
    <property type="match status" value="1"/>
</dbReference>
<dbReference type="CDD" id="cd00198">
    <property type="entry name" value="vWFA"/>
    <property type="match status" value="1"/>
</dbReference>
<evidence type="ECO:0000256" key="1">
    <source>
        <dbReference type="SAM" id="Coils"/>
    </source>
</evidence>
<organism evidence="4 5">
    <name type="scientific">Candidatus Azambacteria bacterium GW2011_GWA2_42_9</name>
    <dbReference type="NCBI Taxonomy" id="1618613"/>
    <lineage>
        <taxon>Bacteria</taxon>
        <taxon>Candidatus Azamiibacteriota</taxon>
    </lineage>
</organism>